<dbReference type="Pfam" id="PF17929">
    <property type="entry name" value="TetR_C_34"/>
    <property type="match status" value="1"/>
</dbReference>
<dbReference type="InterPro" id="IPR009057">
    <property type="entry name" value="Homeodomain-like_sf"/>
</dbReference>
<feature type="domain" description="HTH tetR-type" evidence="3">
    <location>
        <begin position="13"/>
        <end position="73"/>
    </location>
</feature>
<proteinExistence type="predicted"/>
<organism evidence="4 5">
    <name type="scientific">Clostridium chromiireducens</name>
    <dbReference type="NCBI Taxonomy" id="225345"/>
    <lineage>
        <taxon>Bacteria</taxon>
        <taxon>Bacillati</taxon>
        <taxon>Bacillota</taxon>
        <taxon>Clostridia</taxon>
        <taxon>Eubacteriales</taxon>
        <taxon>Clostridiaceae</taxon>
        <taxon>Clostridium</taxon>
    </lineage>
</organism>
<protein>
    <submittedName>
        <fullName evidence="4">TetR family transcriptional regulator</fullName>
    </submittedName>
</protein>
<dbReference type="Gene3D" id="1.10.357.10">
    <property type="entry name" value="Tetracycline Repressor, domain 2"/>
    <property type="match status" value="1"/>
</dbReference>
<gene>
    <name evidence="4" type="ORF">GKZ28_11340</name>
</gene>
<evidence type="ECO:0000259" key="3">
    <source>
        <dbReference type="PROSITE" id="PS50977"/>
    </source>
</evidence>
<feature type="DNA-binding region" description="H-T-H motif" evidence="2">
    <location>
        <begin position="36"/>
        <end position="55"/>
    </location>
</feature>
<dbReference type="PRINTS" id="PR00455">
    <property type="entry name" value="HTHTETR"/>
</dbReference>
<name>A0A964W2M3_9CLOT</name>
<accession>A0A964W2M3</accession>
<evidence type="ECO:0000256" key="1">
    <source>
        <dbReference type="ARBA" id="ARBA00023125"/>
    </source>
</evidence>
<sequence>MDFQRARSEDQIQNRIQEIVDAVSSIYSSVGYEGLNFSIISKYTKFTRPSIYKYFKTKDEILLVILKDEFKSFVSDLITSFKINKLYSLYEISEIWTDRFIEHKKILDLYSILYTAIEKNVSLELLVETKKELNMINSQLADFIGQLFPSASNDSITNFIASMLSLAGGIYSMSNLSDLQLEAIKLSGLDYTTLDFKKEFMASIYQQMYCLKNSIEVKKE</sequence>
<dbReference type="PROSITE" id="PS50977">
    <property type="entry name" value="HTH_TETR_2"/>
    <property type="match status" value="1"/>
</dbReference>
<dbReference type="GO" id="GO:0003677">
    <property type="term" value="F:DNA binding"/>
    <property type="evidence" value="ECO:0007669"/>
    <property type="project" value="UniProtKB-UniRule"/>
</dbReference>
<dbReference type="SUPFAM" id="SSF46689">
    <property type="entry name" value="Homeodomain-like"/>
    <property type="match status" value="1"/>
</dbReference>
<dbReference type="Proteomes" id="UP000656077">
    <property type="component" value="Unassembled WGS sequence"/>
</dbReference>
<reference evidence="4" key="1">
    <citation type="submission" date="2019-12" db="EMBL/GenBank/DDBJ databases">
        <title>Microbes associate with the intestines of laboratory mice.</title>
        <authorList>
            <person name="Navarre W."/>
            <person name="Wong E."/>
        </authorList>
    </citation>
    <scope>NUCLEOTIDE SEQUENCE</scope>
    <source>
        <strain evidence="4">NM79_F5</strain>
    </source>
</reference>
<dbReference type="Pfam" id="PF00440">
    <property type="entry name" value="TetR_N"/>
    <property type="match status" value="1"/>
</dbReference>
<dbReference type="InterPro" id="IPR001647">
    <property type="entry name" value="HTH_TetR"/>
</dbReference>
<dbReference type="EMBL" id="WSRQ01000015">
    <property type="protein sequence ID" value="MVX64283.1"/>
    <property type="molecule type" value="Genomic_DNA"/>
</dbReference>
<evidence type="ECO:0000256" key="2">
    <source>
        <dbReference type="PROSITE-ProRule" id="PRU00335"/>
    </source>
</evidence>
<dbReference type="InterPro" id="IPR041483">
    <property type="entry name" value="TetR_C_34"/>
</dbReference>
<evidence type="ECO:0000313" key="4">
    <source>
        <dbReference type="EMBL" id="MVX64283.1"/>
    </source>
</evidence>
<evidence type="ECO:0000313" key="5">
    <source>
        <dbReference type="Proteomes" id="UP000656077"/>
    </source>
</evidence>
<dbReference type="AlphaFoldDB" id="A0A964W2M3"/>
<keyword evidence="1 2" id="KW-0238">DNA-binding</keyword>
<dbReference type="RefSeq" id="WP_160359272.1">
    <property type="nucleotide sequence ID" value="NZ_WSRQ01000015.1"/>
</dbReference>
<comment type="caution">
    <text evidence="4">The sequence shown here is derived from an EMBL/GenBank/DDBJ whole genome shotgun (WGS) entry which is preliminary data.</text>
</comment>